<dbReference type="NCBIfam" id="NF045760">
    <property type="entry name" value="YtpR"/>
    <property type="match status" value="1"/>
</dbReference>
<dbReference type="EC" id="6.1.1.20" evidence="15"/>
<dbReference type="GO" id="GO:0140096">
    <property type="term" value="F:catalytic activity, acting on a protein"/>
    <property type="evidence" value="ECO:0007669"/>
    <property type="project" value="UniProtKB-ARBA"/>
</dbReference>
<dbReference type="InterPro" id="IPR045864">
    <property type="entry name" value="aa-tRNA-synth_II/BPL/LPL"/>
</dbReference>
<dbReference type="Gene3D" id="2.40.50.140">
    <property type="entry name" value="Nucleic acid-binding proteins"/>
    <property type="match status" value="1"/>
</dbReference>
<dbReference type="InterPro" id="IPR033714">
    <property type="entry name" value="tRNA_bind_bactPheRS"/>
</dbReference>
<dbReference type="InterPro" id="IPR005121">
    <property type="entry name" value="Fdx_antiC-bd"/>
</dbReference>
<dbReference type="SUPFAM" id="SSF55681">
    <property type="entry name" value="Class II aaRS and biotin synthetases"/>
    <property type="match status" value="1"/>
</dbReference>
<keyword evidence="6 15" id="KW-0436">Ligase</keyword>
<dbReference type="NCBIfam" id="TIGR00472">
    <property type="entry name" value="pheT_bact"/>
    <property type="match status" value="1"/>
</dbReference>
<dbReference type="SUPFAM" id="SSF54991">
    <property type="entry name" value="Anticodon-binding domain of PheRS"/>
    <property type="match status" value="1"/>
</dbReference>
<dbReference type="Gene3D" id="3.30.930.10">
    <property type="entry name" value="Bira Bifunctional Protein, Domain 2"/>
    <property type="match status" value="1"/>
</dbReference>
<dbReference type="FunFam" id="2.40.50.140:FF:000045">
    <property type="entry name" value="Phenylalanine--tRNA ligase beta subunit"/>
    <property type="match status" value="1"/>
</dbReference>
<comment type="caution">
    <text evidence="20">The sequence shown here is derived from an EMBL/GenBank/DDBJ whole genome shotgun (WGS) entry which is preliminary data.</text>
</comment>
<accession>A0A9Q4AE67</accession>
<dbReference type="FunFam" id="3.50.40.10:FF:000001">
    <property type="entry name" value="Phenylalanine--tRNA ligase beta subunit"/>
    <property type="match status" value="1"/>
</dbReference>
<dbReference type="InterPro" id="IPR036690">
    <property type="entry name" value="Fdx_antiC-bd_sf"/>
</dbReference>
<comment type="subcellular location">
    <subcellularLocation>
        <location evidence="1 15">Cytoplasm</location>
    </subcellularLocation>
</comment>
<dbReference type="GO" id="GO:0016740">
    <property type="term" value="F:transferase activity"/>
    <property type="evidence" value="ECO:0007669"/>
    <property type="project" value="UniProtKB-ARBA"/>
</dbReference>
<evidence type="ECO:0000256" key="16">
    <source>
        <dbReference type="PROSITE-ProRule" id="PRU00209"/>
    </source>
</evidence>
<dbReference type="FunFam" id="3.30.70.380:FF:000001">
    <property type="entry name" value="Phenylalanine--tRNA ligase beta subunit"/>
    <property type="match status" value="1"/>
</dbReference>
<dbReference type="PROSITE" id="PS51483">
    <property type="entry name" value="B5"/>
    <property type="match status" value="1"/>
</dbReference>
<dbReference type="Pfam" id="PF03147">
    <property type="entry name" value="FDX-ACB"/>
    <property type="match status" value="1"/>
</dbReference>
<keyword evidence="4 15" id="KW-0963">Cytoplasm</keyword>
<comment type="cofactor">
    <cofactor evidence="15">
        <name>Mg(2+)</name>
        <dbReference type="ChEBI" id="CHEBI:18420"/>
    </cofactor>
    <text evidence="15">Binds 2 magnesium ions per tetramer.</text>
</comment>
<keyword evidence="13 15" id="KW-0030">Aminoacyl-tRNA synthetase</keyword>
<feature type="domain" description="FDX-ACB" evidence="18">
    <location>
        <begin position="704"/>
        <end position="797"/>
    </location>
</feature>
<feature type="domain" description="B5" evidence="19">
    <location>
        <begin position="408"/>
        <end position="483"/>
    </location>
</feature>
<dbReference type="GO" id="GO:0004826">
    <property type="term" value="F:phenylalanine-tRNA ligase activity"/>
    <property type="evidence" value="ECO:0007669"/>
    <property type="project" value="UniProtKB-UniRule"/>
</dbReference>
<dbReference type="PANTHER" id="PTHR10947:SF0">
    <property type="entry name" value="PHENYLALANINE--TRNA LIGASE BETA SUBUNIT"/>
    <property type="match status" value="1"/>
</dbReference>
<evidence type="ECO:0000256" key="15">
    <source>
        <dbReference type="HAMAP-Rule" id="MF_00283"/>
    </source>
</evidence>
<keyword evidence="8 15" id="KW-0547">Nucleotide-binding</keyword>
<keyword evidence="7 15" id="KW-0479">Metal-binding</keyword>
<dbReference type="SMART" id="SM00873">
    <property type="entry name" value="B3_4"/>
    <property type="match status" value="1"/>
</dbReference>
<dbReference type="SUPFAM" id="SSF56037">
    <property type="entry name" value="PheT/TilS domain"/>
    <property type="match status" value="1"/>
</dbReference>
<evidence type="ECO:0000256" key="8">
    <source>
        <dbReference type="ARBA" id="ARBA00022741"/>
    </source>
</evidence>
<dbReference type="HAMAP" id="MF_00283">
    <property type="entry name" value="Phe_tRNA_synth_beta1"/>
    <property type="match status" value="1"/>
</dbReference>
<evidence type="ECO:0000256" key="11">
    <source>
        <dbReference type="ARBA" id="ARBA00022884"/>
    </source>
</evidence>
<evidence type="ECO:0000256" key="7">
    <source>
        <dbReference type="ARBA" id="ARBA00022723"/>
    </source>
</evidence>
<dbReference type="Pfam" id="PF03483">
    <property type="entry name" value="B3_4"/>
    <property type="match status" value="1"/>
</dbReference>
<dbReference type="Gene3D" id="3.50.40.10">
    <property type="entry name" value="Phenylalanyl-trna Synthetase, Chain B, domain 3"/>
    <property type="match status" value="1"/>
</dbReference>
<dbReference type="CDD" id="cd02796">
    <property type="entry name" value="tRNA_bind_bactPheRS"/>
    <property type="match status" value="1"/>
</dbReference>
<feature type="binding site" evidence="15">
    <location>
        <position position="461"/>
    </location>
    <ligand>
        <name>Mg(2+)</name>
        <dbReference type="ChEBI" id="CHEBI:18420"/>
        <note>shared with alpha subunit</note>
    </ligand>
</feature>
<keyword evidence="9 15" id="KW-0067">ATP-binding</keyword>
<evidence type="ECO:0000256" key="2">
    <source>
        <dbReference type="ARBA" id="ARBA00008653"/>
    </source>
</evidence>
<dbReference type="InterPro" id="IPR045060">
    <property type="entry name" value="Phe-tRNA-ligase_IIc_bsu"/>
</dbReference>
<reference evidence="20" key="1">
    <citation type="submission" date="2022-01" db="EMBL/GenBank/DDBJ databases">
        <title>Collection of gut derived symbiotic bacterial strains cultured from healthy donors.</title>
        <authorList>
            <person name="Lin H."/>
            <person name="Kohout C."/>
            <person name="Waligurski E."/>
            <person name="Pamer E.G."/>
        </authorList>
    </citation>
    <scope>NUCLEOTIDE SEQUENCE</scope>
    <source>
        <strain evidence="20">MSK.14.39</strain>
    </source>
</reference>
<evidence type="ECO:0000256" key="4">
    <source>
        <dbReference type="ARBA" id="ARBA00022490"/>
    </source>
</evidence>
<dbReference type="SUPFAM" id="SSF50249">
    <property type="entry name" value="Nucleic acid-binding proteins"/>
    <property type="match status" value="1"/>
</dbReference>
<dbReference type="FunFam" id="3.30.56.10:FF:000002">
    <property type="entry name" value="Phenylalanine--tRNA ligase beta subunit"/>
    <property type="match status" value="1"/>
</dbReference>
<dbReference type="InterPro" id="IPR004532">
    <property type="entry name" value="Phe-tRNA-ligase_IIc_bsu_bact"/>
</dbReference>
<dbReference type="Gene3D" id="3.30.70.380">
    <property type="entry name" value="Ferrodoxin-fold anticodon-binding domain"/>
    <property type="match status" value="1"/>
</dbReference>
<evidence type="ECO:0000256" key="6">
    <source>
        <dbReference type="ARBA" id="ARBA00022598"/>
    </source>
</evidence>
<dbReference type="InterPro" id="IPR020825">
    <property type="entry name" value="Phe-tRNA_synthase-like_B3/B4"/>
</dbReference>
<evidence type="ECO:0000256" key="13">
    <source>
        <dbReference type="ARBA" id="ARBA00023146"/>
    </source>
</evidence>
<dbReference type="GO" id="GO:0000287">
    <property type="term" value="F:magnesium ion binding"/>
    <property type="evidence" value="ECO:0007669"/>
    <property type="project" value="UniProtKB-UniRule"/>
</dbReference>
<dbReference type="GO" id="GO:0006432">
    <property type="term" value="P:phenylalanyl-tRNA aminoacylation"/>
    <property type="evidence" value="ECO:0007669"/>
    <property type="project" value="UniProtKB-UniRule"/>
</dbReference>
<dbReference type="Proteomes" id="UP001108123">
    <property type="component" value="Unassembled WGS sequence"/>
</dbReference>
<evidence type="ECO:0000259" key="17">
    <source>
        <dbReference type="PROSITE" id="PS50886"/>
    </source>
</evidence>
<evidence type="ECO:0000256" key="12">
    <source>
        <dbReference type="ARBA" id="ARBA00022917"/>
    </source>
</evidence>
<dbReference type="SMART" id="SM00874">
    <property type="entry name" value="B5"/>
    <property type="match status" value="1"/>
</dbReference>
<dbReference type="Pfam" id="PF17759">
    <property type="entry name" value="tRNA_synthFbeta"/>
    <property type="match status" value="1"/>
</dbReference>
<evidence type="ECO:0000256" key="14">
    <source>
        <dbReference type="ARBA" id="ARBA00049255"/>
    </source>
</evidence>
<dbReference type="SUPFAM" id="SSF46955">
    <property type="entry name" value="Putative DNA-binding domain"/>
    <property type="match status" value="1"/>
</dbReference>
<proteinExistence type="inferred from homology"/>
<dbReference type="GO" id="GO:0009328">
    <property type="term" value="C:phenylalanine-tRNA ligase complex"/>
    <property type="evidence" value="ECO:0007669"/>
    <property type="project" value="TreeGrafter"/>
</dbReference>
<dbReference type="InterPro" id="IPR005146">
    <property type="entry name" value="B3/B4_tRNA-bd"/>
</dbReference>
<feature type="domain" description="TRNA-binding" evidence="17">
    <location>
        <begin position="39"/>
        <end position="153"/>
    </location>
</feature>
<dbReference type="InterPro" id="IPR012340">
    <property type="entry name" value="NA-bd_OB-fold"/>
</dbReference>
<dbReference type="PANTHER" id="PTHR10947">
    <property type="entry name" value="PHENYLALANYL-TRNA SYNTHETASE BETA CHAIN AND LEUCINE-RICH REPEAT-CONTAINING PROTEIN 47"/>
    <property type="match status" value="1"/>
</dbReference>
<dbReference type="InterPro" id="IPR009061">
    <property type="entry name" value="DNA-bd_dom_put_sf"/>
</dbReference>
<organism evidence="20 21">
    <name type="scientific">Anaerosalibacter bizertensis</name>
    <dbReference type="NCBI Taxonomy" id="932217"/>
    <lineage>
        <taxon>Bacteria</taxon>
        <taxon>Bacillati</taxon>
        <taxon>Bacillota</taxon>
        <taxon>Tissierellia</taxon>
        <taxon>Tissierellales</taxon>
        <taxon>Sporanaerobacteraceae</taxon>
        <taxon>Anaerosalibacter</taxon>
    </lineage>
</organism>
<sequence length="798" mass="90802">MLLPMKWLKDYIDIDIDSKELSDKLTLTGSHVESIIPLDKGIKKVVVGKILSIEKHPNADKLVITTTDVGDEKLKIITGASNIKEGDYVPVALVGARLPGGIKIKKSKLRGEESFGMLCSLDELGINDNVVPKEQRDGIFILDKEYPLGMDIKDILGLNGDVIELEITPNRPDCLSIIGMARETCATFDKKIKYPEISIRKEEESINNYVKDVEILDKDLCNRYYAKVIKDVKIESSPLWLQTRLMEAGMRPINNIVDVTNYVMLEFGEPIHAFDLNKIKDEKIIVRRALDSEKITTIDGVERKLNPSNLVIADSEKPIAIAGIMGGLDSEVTSETKTILIETANFNDKNVRLTSKSLNLRTEASARFEKGIDPNLCEIACNRVCQLIEEIGAGKVVGEYIDEYIEKSIEKVITLRTDKVNRLLGTNIDKNDMIDILERLELKVEEKEECLEVTVPTFRLDLEAEVDLIEEIGRIYGFHNIKNEPLRGALIRGEKPYDKAIEDKAKLILEGLGMNEILTYSFVSPKVYDKIKLSEDSEKRKYIKIMNPLGEDYSVMRTTLIPNAMDVLARNYNYGVERAFIYEIGNIFIPKELPIKNLPIERKILSLGMYGDVDYFYIKGVVDILLERLGILKCKYLREENHPSFHPGRTANIIYKDKVLGVIGEIHPDILENYHIKERVYISELDFDTIIEIANLERQYKPLAKYPAIIRDLAIVLDREILVKDIEEKILENGEGLIEKVDLFDVYMGKQIPEDKKSIAFSVTYRSSERTLKDEEVTKVHNNIINKLEETFKANLRS</sequence>
<evidence type="ECO:0000256" key="10">
    <source>
        <dbReference type="ARBA" id="ARBA00022842"/>
    </source>
</evidence>
<evidence type="ECO:0000259" key="18">
    <source>
        <dbReference type="PROSITE" id="PS51447"/>
    </source>
</evidence>
<dbReference type="Pfam" id="PF03484">
    <property type="entry name" value="B5"/>
    <property type="match status" value="1"/>
</dbReference>
<keyword evidence="5 16" id="KW-0820">tRNA-binding</keyword>
<feature type="binding site" evidence="15">
    <location>
        <position position="467"/>
    </location>
    <ligand>
        <name>Mg(2+)</name>
        <dbReference type="ChEBI" id="CHEBI:18420"/>
        <note>shared with alpha subunit</note>
    </ligand>
</feature>
<dbReference type="Pfam" id="PF01588">
    <property type="entry name" value="tRNA_bind"/>
    <property type="match status" value="1"/>
</dbReference>
<dbReference type="RefSeq" id="WP_226808616.1">
    <property type="nucleotide sequence ID" value="NZ_JAJBNW010000087.1"/>
</dbReference>
<evidence type="ECO:0000256" key="1">
    <source>
        <dbReference type="ARBA" id="ARBA00004496"/>
    </source>
</evidence>
<dbReference type="GO" id="GO:0000049">
    <property type="term" value="F:tRNA binding"/>
    <property type="evidence" value="ECO:0007669"/>
    <property type="project" value="UniProtKB-UniRule"/>
</dbReference>
<dbReference type="CDD" id="cd00769">
    <property type="entry name" value="PheRS_beta_core"/>
    <property type="match status" value="1"/>
</dbReference>
<dbReference type="EMBL" id="JAKNID010000067">
    <property type="protein sequence ID" value="MCG4565923.1"/>
    <property type="molecule type" value="Genomic_DNA"/>
</dbReference>
<keyword evidence="10 15" id="KW-0460">Magnesium</keyword>
<keyword evidence="12 15" id="KW-0648">Protein biosynthesis</keyword>
<comment type="subunit">
    <text evidence="3 15">Tetramer of two alpha and two beta subunits.</text>
</comment>
<dbReference type="PROSITE" id="PS51447">
    <property type="entry name" value="FDX_ACB"/>
    <property type="match status" value="1"/>
</dbReference>
<keyword evidence="21" id="KW-1185">Reference proteome</keyword>
<evidence type="ECO:0000256" key="9">
    <source>
        <dbReference type="ARBA" id="ARBA00022840"/>
    </source>
</evidence>
<dbReference type="InterPro" id="IPR002547">
    <property type="entry name" value="tRNA-bd_dom"/>
</dbReference>
<gene>
    <name evidence="15 20" type="primary">pheT</name>
    <name evidence="20" type="ORF">L0P62_10720</name>
</gene>
<feature type="binding site" evidence="15">
    <location>
        <position position="471"/>
    </location>
    <ligand>
        <name>Mg(2+)</name>
        <dbReference type="ChEBI" id="CHEBI:18420"/>
        <note>shared with alpha subunit</note>
    </ligand>
</feature>
<protein>
    <recommendedName>
        <fullName evidence="15">Phenylalanine--tRNA ligase beta subunit</fullName>
        <ecNumber evidence="15">6.1.1.20</ecNumber>
    </recommendedName>
    <alternativeName>
        <fullName evidence="15">Phenylalanyl-tRNA synthetase beta subunit</fullName>
        <shortName evidence="15">PheRS</shortName>
    </alternativeName>
</protein>
<evidence type="ECO:0000313" key="21">
    <source>
        <dbReference type="Proteomes" id="UP001108123"/>
    </source>
</evidence>
<dbReference type="Gene3D" id="3.30.56.10">
    <property type="match status" value="2"/>
</dbReference>
<evidence type="ECO:0000259" key="19">
    <source>
        <dbReference type="PROSITE" id="PS51483"/>
    </source>
</evidence>
<dbReference type="InterPro" id="IPR005147">
    <property type="entry name" value="tRNA_synthase_B5-dom"/>
</dbReference>
<comment type="catalytic activity">
    <reaction evidence="14 15">
        <text>tRNA(Phe) + L-phenylalanine + ATP = L-phenylalanyl-tRNA(Phe) + AMP + diphosphate + H(+)</text>
        <dbReference type="Rhea" id="RHEA:19413"/>
        <dbReference type="Rhea" id="RHEA-COMP:9668"/>
        <dbReference type="Rhea" id="RHEA-COMP:9699"/>
        <dbReference type="ChEBI" id="CHEBI:15378"/>
        <dbReference type="ChEBI" id="CHEBI:30616"/>
        <dbReference type="ChEBI" id="CHEBI:33019"/>
        <dbReference type="ChEBI" id="CHEBI:58095"/>
        <dbReference type="ChEBI" id="CHEBI:78442"/>
        <dbReference type="ChEBI" id="CHEBI:78531"/>
        <dbReference type="ChEBI" id="CHEBI:456215"/>
        <dbReference type="EC" id="6.1.1.20"/>
    </reaction>
</comment>
<dbReference type="SMART" id="SM00896">
    <property type="entry name" value="FDX-ACB"/>
    <property type="match status" value="1"/>
</dbReference>
<dbReference type="GO" id="GO:0005524">
    <property type="term" value="F:ATP binding"/>
    <property type="evidence" value="ECO:0007669"/>
    <property type="project" value="UniProtKB-UniRule"/>
</dbReference>
<evidence type="ECO:0000256" key="5">
    <source>
        <dbReference type="ARBA" id="ARBA00022555"/>
    </source>
</evidence>
<dbReference type="AlphaFoldDB" id="A0A9Q4AE67"/>
<evidence type="ECO:0000313" key="20">
    <source>
        <dbReference type="EMBL" id="MCG4565923.1"/>
    </source>
</evidence>
<evidence type="ECO:0000256" key="3">
    <source>
        <dbReference type="ARBA" id="ARBA00011209"/>
    </source>
</evidence>
<keyword evidence="11 16" id="KW-0694">RNA-binding</keyword>
<comment type="similarity">
    <text evidence="2 15">Belongs to the phenylalanyl-tRNA synthetase beta subunit family. Type 1 subfamily.</text>
</comment>
<dbReference type="PROSITE" id="PS50886">
    <property type="entry name" value="TRBD"/>
    <property type="match status" value="1"/>
</dbReference>
<feature type="binding site" evidence="15">
    <location>
        <position position="470"/>
    </location>
    <ligand>
        <name>Mg(2+)</name>
        <dbReference type="ChEBI" id="CHEBI:18420"/>
        <note>shared with alpha subunit</note>
    </ligand>
</feature>
<dbReference type="InterPro" id="IPR041616">
    <property type="entry name" value="PheRS_beta_core"/>
</dbReference>
<name>A0A9Q4AE67_9FIRM</name>